<keyword evidence="1" id="KW-0812">Transmembrane</keyword>
<name>A0AAE1R802_9SOLA</name>
<accession>A0AAE1R802</accession>
<keyword evidence="1" id="KW-1133">Transmembrane helix</keyword>
<keyword evidence="3" id="KW-1185">Reference proteome</keyword>
<protein>
    <submittedName>
        <fullName evidence="2">Uncharacterized protein</fullName>
    </submittedName>
</protein>
<feature type="transmembrane region" description="Helical" evidence="1">
    <location>
        <begin position="49"/>
        <end position="71"/>
    </location>
</feature>
<evidence type="ECO:0000313" key="2">
    <source>
        <dbReference type="EMBL" id="KAK4346708.1"/>
    </source>
</evidence>
<gene>
    <name evidence="2" type="ORF">RND71_033047</name>
</gene>
<dbReference type="Proteomes" id="UP001291623">
    <property type="component" value="Unassembled WGS sequence"/>
</dbReference>
<evidence type="ECO:0000256" key="1">
    <source>
        <dbReference type="SAM" id="Phobius"/>
    </source>
</evidence>
<organism evidence="2 3">
    <name type="scientific">Anisodus tanguticus</name>
    <dbReference type="NCBI Taxonomy" id="243964"/>
    <lineage>
        <taxon>Eukaryota</taxon>
        <taxon>Viridiplantae</taxon>
        <taxon>Streptophyta</taxon>
        <taxon>Embryophyta</taxon>
        <taxon>Tracheophyta</taxon>
        <taxon>Spermatophyta</taxon>
        <taxon>Magnoliopsida</taxon>
        <taxon>eudicotyledons</taxon>
        <taxon>Gunneridae</taxon>
        <taxon>Pentapetalae</taxon>
        <taxon>asterids</taxon>
        <taxon>lamiids</taxon>
        <taxon>Solanales</taxon>
        <taxon>Solanaceae</taxon>
        <taxon>Solanoideae</taxon>
        <taxon>Hyoscyameae</taxon>
        <taxon>Anisodus</taxon>
    </lineage>
</organism>
<proteinExistence type="predicted"/>
<feature type="transmembrane region" description="Helical" evidence="1">
    <location>
        <begin position="12"/>
        <end position="37"/>
    </location>
</feature>
<keyword evidence="1" id="KW-0472">Membrane</keyword>
<reference evidence="2" key="1">
    <citation type="submission" date="2023-12" db="EMBL/GenBank/DDBJ databases">
        <title>Genome assembly of Anisodus tanguticus.</title>
        <authorList>
            <person name="Wang Y.-J."/>
        </authorList>
    </citation>
    <scope>NUCLEOTIDE SEQUENCE</scope>
    <source>
        <strain evidence="2">KB-2021</strain>
        <tissue evidence="2">Leaf</tissue>
    </source>
</reference>
<dbReference type="AlphaFoldDB" id="A0AAE1R802"/>
<evidence type="ECO:0000313" key="3">
    <source>
        <dbReference type="Proteomes" id="UP001291623"/>
    </source>
</evidence>
<sequence length="94" mass="10298">MMTIRTLNPYPCRFINIFSIATCSAIAYLVTTILYSLTLSNWRSVTHTTFLQVLSNITMFVTFILLAFFLCSTTPSSSVISSGSVSKLAALSEG</sequence>
<dbReference type="EMBL" id="JAVYJV010000018">
    <property type="protein sequence ID" value="KAK4346708.1"/>
    <property type="molecule type" value="Genomic_DNA"/>
</dbReference>
<comment type="caution">
    <text evidence="2">The sequence shown here is derived from an EMBL/GenBank/DDBJ whole genome shotgun (WGS) entry which is preliminary data.</text>
</comment>